<protein>
    <submittedName>
        <fullName evidence="3">Arylsulfatase</fullName>
    </submittedName>
</protein>
<name>A0A9X9WDT1_9PROT</name>
<dbReference type="InterPro" id="IPR006311">
    <property type="entry name" value="TAT_signal"/>
</dbReference>
<dbReference type="Proteomes" id="UP000746741">
    <property type="component" value="Unassembled WGS sequence"/>
</dbReference>
<dbReference type="AlphaFoldDB" id="A0A9X9WDT1"/>
<evidence type="ECO:0000313" key="4">
    <source>
        <dbReference type="EMBL" id="NKE17680.1"/>
    </source>
</evidence>
<dbReference type="PANTHER" id="PTHR43751:SF2">
    <property type="entry name" value="SULFATASE N-TERMINAL DOMAIN-CONTAINING PROTEIN"/>
    <property type="match status" value="1"/>
</dbReference>
<dbReference type="InterPro" id="IPR052701">
    <property type="entry name" value="GAG_Ulvan_Degrading_Sulfatases"/>
</dbReference>
<dbReference type="Gene3D" id="3.30.1120.10">
    <property type="match status" value="1"/>
</dbReference>
<reference evidence="3" key="3">
    <citation type="journal article" date="2021" name="Syst. Appl. Microbiol.">
        <title>Roseomonas hellenica sp. nov., isolated from roots of wild-growing Alkanna tinctoria.</title>
        <authorList>
            <person name="Rat A."/>
            <person name="Naranjo H.D."/>
            <person name="Lebbe L."/>
            <person name="Cnockaert M."/>
            <person name="Krigas N."/>
            <person name="Grigoriadou K."/>
            <person name="Maloupa E."/>
            <person name="Willems A."/>
        </authorList>
    </citation>
    <scope>NUCLEOTIDE SEQUENCE</scope>
    <source>
        <strain evidence="3">LMG 31161</strain>
    </source>
</reference>
<proteinExistence type="predicted"/>
<feature type="domain" description="Sulfatase N-terminal" evidence="2">
    <location>
        <begin position="57"/>
        <end position="417"/>
    </location>
</feature>
<dbReference type="InterPro" id="IPR000917">
    <property type="entry name" value="Sulfatase_N"/>
</dbReference>
<reference evidence="3" key="1">
    <citation type="submission" date="2020-01" db="EMBL/GenBank/DDBJ databases">
        <authorList>
            <person name="Rat A."/>
        </authorList>
    </citation>
    <scope>NUCLEOTIDE SEQUENCE</scope>
    <source>
        <strain evidence="3">LMG 31161</strain>
    </source>
</reference>
<gene>
    <name evidence="4" type="ORF">GWK15_12070</name>
    <name evidence="3" type="ORF">GXW75_04460</name>
</gene>
<dbReference type="SUPFAM" id="SSF53649">
    <property type="entry name" value="Alkaline phosphatase-like"/>
    <property type="match status" value="1"/>
</dbReference>
<dbReference type="EMBL" id="JAAVUP010000003">
    <property type="protein sequence ID" value="NKE17680.1"/>
    <property type="molecule type" value="Genomic_DNA"/>
</dbReference>
<dbReference type="Pfam" id="PF00884">
    <property type="entry name" value="Sulfatase"/>
    <property type="match status" value="1"/>
</dbReference>
<dbReference type="Gene3D" id="3.40.720.10">
    <property type="entry name" value="Alkaline Phosphatase, subunit A"/>
    <property type="match status" value="1"/>
</dbReference>
<comment type="caution">
    <text evidence="3">The sequence shown here is derived from an EMBL/GenBank/DDBJ whole genome shotgun (WGS) entry which is preliminary data.</text>
</comment>
<evidence type="ECO:0000313" key="5">
    <source>
        <dbReference type="Proteomes" id="UP000746741"/>
    </source>
</evidence>
<evidence type="ECO:0000313" key="6">
    <source>
        <dbReference type="Proteomes" id="UP001138708"/>
    </source>
</evidence>
<dbReference type="InterPro" id="IPR017850">
    <property type="entry name" value="Alkaline_phosphatase_core_sf"/>
</dbReference>
<organism evidence="3 6">
    <name type="scientific">Neoroseomonas oryzicola</name>
    <dbReference type="NCBI Taxonomy" id="535904"/>
    <lineage>
        <taxon>Bacteria</taxon>
        <taxon>Pseudomonadati</taxon>
        <taxon>Pseudomonadota</taxon>
        <taxon>Alphaproteobacteria</taxon>
        <taxon>Acetobacterales</taxon>
        <taxon>Acetobacteraceae</taxon>
        <taxon>Neoroseomonas</taxon>
    </lineage>
</organism>
<evidence type="ECO:0000256" key="1">
    <source>
        <dbReference type="SAM" id="MobiDB-lite"/>
    </source>
</evidence>
<keyword evidence="5" id="KW-1185">Reference proteome</keyword>
<dbReference type="CDD" id="cd16142">
    <property type="entry name" value="ARS_like"/>
    <property type="match status" value="1"/>
</dbReference>
<feature type="region of interest" description="Disordered" evidence="1">
    <location>
        <begin position="30"/>
        <end position="58"/>
    </location>
</feature>
<feature type="compositionally biased region" description="Low complexity" evidence="1">
    <location>
        <begin position="30"/>
        <end position="54"/>
    </location>
</feature>
<dbReference type="PANTHER" id="PTHR43751">
    <property type="entry name" value="SULFATASE"/>
    <property type="match status" value="1"/>
</dbReference>
<dbReference type="RefSeq" id="WP_168041588.1">
    <property type="nucleotide sequence ID" value="NZ_JAAEDK010000007.1"/>
</dbReference>
<evidence type="ECO:0000259" key="2">
    <source>
        <dbReference type="Pfam" id="PF00884"/>
    </source>
</evidence>
<reference evidence="4 5" key="2">
    <citation type="submission" date="2020-02" db="EMBL/GenBank/DDBJ databases">
        <authorList>
            <person name="Sun Q."/>
            <person name="Inoue M."/>
        </authorList>
    </citation>
    <scope>NUCLEOTIDE SEQUENCE [LARGE SCALE GENOMIC DNA]</scope>
    <source>
        <strain evidence="4 5">KCTC 22478</strain>
    </source>
</reference>
<dbReference type="PROSITE" id="PS51318">
    <property type="entry name" value="TAT"/>
    <property type="match status" value="1"/>
</dbReference>
<sequence>MSNHDTTSRLSRRNMLLGGVAAIGATIHTAQAQQRPATSAPAQRPAQPAAGGQSRPPNILVIMGDDVGWNNIGAYHQGIMAGRTPNLDRLAAEGMRFTDYYAEASCTAGRANFITGEIPLRTGLTTVGQAGADVGIPAQACTIATALKALGYKTGQFGKNHLGDLNKYLPTLHGFDEFFGYLYHLDAMSDPYWYSFPRDRWDQIGPRNLVHSWATDADDATEMPRWGRIGKQRIVDEGPLPPFPNMEGRQNWVAGRPGKYNMETFDEVLVDNSKRFMDESKREGKPFFIWHNTTRMHIWTFLSPRYQQEMNAETRFGLYEAGMKQMDDNIGALLEHLEAIGEKDNTIVIFTTDNGAEVFTWPDGGMTPFRATKGTIYEGGFRVPAIIRWPGQIQPGRVENGIFSGLDWFPTLLAAAGNPNIKDQLRAGTTLNGRQYKNHLDGYNQIDLLRGRGPSARHEIFYFGGPTLGALRVDDFKFIFYQQPNGWPGERLTTDMPIMINLRQDPFERTPSVRGESLNNSGAGYLNDFYAREFWRFVEVQRLVAELAQTAVEFPPMQDPASFNLDAVKRQVEQMIRNQRGQ</sequence>
<dbReference type="EMBL" id="JAAEDK010000007">
    <property type="protein sequence ID" value="MBR0658491.1"/>
    <property type="molecule type" value="Genomic_DNA"/>
</dbReference>
<dbReference type="Proteomes" id="UP001138708">
    <property type="component" value="Unassembled WGS sequence"/>
</dbReference>
<accession>A0A9X9WDT1</accession>
<evidence type="ECO:0000313" key="3">
    <source>
        <dbReference type="EMBL" id="MBR0658491.1"/>
    </source>
</evidence>